<keyword evidence="1" id="KW-0732">Signal</keyword>
<sequence length="173" mass="18539">MIPTILFIRLYAIILIILGQNTIISTASSCECRPSQQCRANPVPCSVNVDCECLLMTMTVGGMCAQYFRTSIGTTSISSGTTAVPTTSTTTTVPTTLTTMITSTPTTSSTCTPYRHNTSFTGCMPNETLITFDDYTTTCSDINLNTPYVGFLWLDAGIVHASLYSTSGYATVT</sequence>
<name>A0A816CT11_9BILA</name>
<evidence type="ECO:0000256" key="1">
    <source>
        <dbReference type="SAM" id="SignalP"/>
    </source>
</evidence>
<comment type="caution">
    <text evidence="2">The sequence shown here is derived from an EMBL/GenBank/DDBJ whole genome shotgun (WGS) entry which is preliminary data.</text>
</comment>
<gene>
    <name evidence="2" type="ORF">KQP761_LOCUS25579</name>
</gene>
<protein>
    <submittedName>
        <fullName evidence="2">Uncharacterized protein</fullName>
    </submittedName>
</protein>
<proteinExistence type="predicted"/>
<dbReference type="AlphaFoldDB" id="A0A816CT11"/>
<evidence type="ECO:0000313" key="3">
    <source>
        <dbReference type="Proteomes" id="UP000663834"/>
    </source>
</evidence>
<dbReference type="Proteomes" id="UP000663834">
    <property type="component" value="Unassembled WGS sequence"/>
</dbReference>
<dbReference type="EMBL" id="CAJNOW010013941">
    <property type="protein sequence ID" value="CAF1627354.1"/>
    <property type="molecule type" value="Genomic_DNA"/>
</dbReference>
<accession>A0A816CT11</accession>
<feature type="chain" id="PRO_5032810933" evidence="1">
    <location>
        <begin position="20"/>
        <end position="173"/>
    </location>
</feature>
<feature type="signal peptide" evidence="1">
    <location>
        <begin position="1"/>
        <end position="19"/>
    </location>
</feature>
<reference evidence="2" key="1">
    <citation type="submission" date="2021-02" db="EMBL/GenBank/DDBJ databases">
        <authorList>
            <person name="Nowell W R."/>
        </authorList>
    </citation>
    <scope>NUCLEOTIDE SEQUENCE</scope>
</reference>
<organism evidence="2 3">
    <name type="scientific">Rotaria magnacalcarata</name>
    <dbReference type="NCBI Taxonomy" id="392030"/>
    <lineage>
        <taxon>Eukaryota</taxon>
        <taxon>Metazoa</taxon>
        <taxon>Spiralia</taxon>
        <taxon>Gnathifera</taxon>
        <taxon>Rotifera</taxon>
        <taxon>Eurotatoria</taxon>
        <taxon>Bdelloidea</taxon>
        <taxon>Philodinida</taxon>
        <taxon>Philodinidae</taxon>
        <taxon>Rotaria</taxon>
    </lineage>
</organism>
<evidence type="ECO:0000313" key="2">
    <source>
        <dbReference type="EMBL" id="CAF1627354.1"/>
    </source>
</evidence>